<dbReference type="AlphaFoldDB" id="A0AAE1RNB4"/>
<evidence type="ECO:0000256" key="1">
    <source>
        <dbReference type="PROSITE-ProRule" id="PRU00175"/>
    </source>
</evidence>
<organism evidence="3 4">
    <name type="scientific">Anisodus tanguticus</name>
    <dbReference type="NCBI Taxonomy" id="243964"/>
    <lineage>
        <taxon>Eukaryota</taxon>
        <taxon>Viridiplantae</taxon>
        <taxon>Streptophyta</taxon>
        <taxon>Embryophyta</taxon>
        <taxon>Tracheophyta</taxon>
        <taxon>Spermatophyta</taxon>
        <taxon>Magnoliopsida</taxon>
        <taxon>eudicotyledons</taxon>
        <taxon>Gunneridae</taxon>
        <taxon>Pentapetalae</taxon>
        <taxon>asterids</taxon>
        <taxon>lamiids</taxon>
        <taxon>Solanales</taxon>
        <taxon>Solanaceae</taxon>
        <taxon>Solanoideae</taxon>
        <taxon>Hyoscyameae</taxon>
        <taxon>Anisodus</taxon>
    </lineage>
</organism>
<keyword evidence="1" id="KW-0862">Zinc</keyword>
<dbReference type="EMBL" id="JAVYJV010000014">
    <property type="protein sequence ID" value="KAK4354111.1"/>
    <property type="molecule type" value="Genomic_DNA"/>
</dbReference>
<dbReference type="Gene3D" id="3.30.40.10">
    <property type="entry name" value="Zinc/RING finger domain, C3HC4 (zinc finger)"/>
    <property type="match status" value="1"/>
</dbReference>
<dbReference type="PROSITE" id="PS50089">
    <property type="entry name" value="ZF_RING_2"/>
    <property type="match status" value="1"/>
</dbReference>
<dbReference type="Pfam" id="PF13920">
    <property type="entry name" value="zf-C3HC4_3"/>
    <property type="match status" value="1"/>
</dbReference>
<dbReference type="InterPro" id="IPR013083">
    <property type="entry name" value="Znf_RING/FYVE/PHD"/>
</dbReference>
<evidence type="ECO:0000313" key="3">
    <source>
        <dbReference type="EMBL" id="KAK4354111.1"/>
    </source>
</evidence>
<proteinExistence type="predicted"/>
<keyword evidence="1" id="KW-0863">Zinc-finger</keyword>
<evidence type="ECO:0000259" key="2">
    <source>
        <dbReference type="PROSITE" id="PS50089"/>
    </source>
</evidence>
<keyword evidence="4" id="KW-1185">Reference proteome</keyword>
<dbReference type="PANTHER" id="PTHR46629">
    <property type="entry name" value="OS01G0917900 PROTEIN"/>
    <property type="match status" value="1"/>
</dbReference>
<keyword evidence="1" id="KW-0479">Metal-binding</keyword>
<accession>A0AAE1RNB4</accession>
<dbReference type="Proteomes" id="UP001291623">
    <property type="component" value="Unassembled WGS sequence"/>
</dbReference>
<gene>
    <name evidence="3" type="ORF">RND71_026305</name>
</gene>
<feature type="domain" description="RING-type" evidence="2">
    <location>
        <begin position="110"/>
        <end position="148"/>
    </location>
</feature>
<comment type="caution">
    <text evidence="3">The sequence shown here is derived from an EMBL/GenBank/DDBJ whole genome shotgun (WGS) entry which is preliminary data.</text>
</comment>
<evidence type="ECO:0000313" key="4">
    <source>
        <dbReference type="Proteomes" id="UP001291623"/>
    </source>
</evidence>
<protein>
    <recommendedName>
        <fullName evidence="2">RING-type domain-containing protein</fullName>
    </recommendedName>
</protein>
<dbReference type="SUPFAM" id="SSF57850">
    <property type="entry name" value="RING/U-box"/>
    <property type="match status" value="1"/>
</dbReference>
<reference evidence="3" key="1">
    <citation type="submission" date="2023-12" db="EMBL/GenBank/DDBJ databases">
        <title>Genome assembly of Anisodus tanguticus.</title>
        <authorList>
            <person name="Wang Y.-J."/>
        </authorList>
    </citation>
    <scope>NUCLEOTIDE SEQUENCE</scope>
    <source>
        <strain evidence="3">KB-2021</strain>
        <tissue evidence="3">Leaf</tissue>
    </source>
</reference>
<dbReference type="SMART" id="SM00184">
    <property type="entry name" value="RING"/>
    <property type="match status" value="1"/>
</dbReference>
<sequence length="158" mass="18464">MDRRYRPKTLWKKLKRRLRFNGLGACCGPSWNTRVSDVAVEEEEEAQYYGEEEPIREAHYGSGRVNLAMLEAERMGSLTPTTQFKTLMRLFEEMDGRDEKKEEREIDTVCCVCMERNKGAAFIPCGHTYCRICSRELWLNRGLCPLCNRPIDDILDIF</sequence>
<name>A0AAE1RNB4_9SOLA</name>
<dbReference type="InterPro" id="IPR001841">
    <property type="entry name" value="Znf_RING"/>
</dbReference>
<dbReference type="GO" id="GO:0008270">
    <property type="term" value="F:zinc ion binding"/>
    <property type="evidence" value="ECO:0007669"/>
    <property type="project" value="UniProtKB-KW"/>
</dbReference>